<proteinExistence type="inferred from homology"/>
<dbReference type="Gene3D" id="3.40.605.10">
    <property type="entry name" value="Aldehyde Dehydrogenase, Chain A, domain 1"/>
    <property type="match status" value="1"/>
</dbReference>
<evidence type="ECO:0000256" key="1">
    <source>
        <dbReference type="ARBA" id="ARBA00009986"/>
    </source>
</evidence>
<dbReference type="AlphaFoldDB" id="A0A9W9JC93"/>
<dbReference type="SUPFAM" id="SSF53720">
    <property type="entry name" value="ALDH-like"/>
    <property type="match status" value="1"/>
</dbReference>
<comment type="similarity">
    <text evidence="1">Belongs to the aldehyde dehydrogenase family.</text>
</comment>
<evidence type="ECO:0000256" key="3">
    <source>
        <dbReference type="ARBA" id="ARBA00049194"/>
    </source>
</evidence>
<gene>
    <name evidence="5" type="ORF">N7449_009438</name>
</gene>
<comment type="caution">
    <text evidence="5">The sequence shown here is derived from an EMBL/GenBank/DDBJ whole genome shotgun (WGS) entry which is preliminary data.</text>
</comment>
<dbReference type="InterPro" id="IPR016163">
    <property type="entry name" value="Ald_DH_C"/>
</dbReference>
<evidence type="ECO:0000259" key="4">
    <source>
        <dbReference type="Pfam" id="PF00171"/>
    </source>
</evidence>
<evidence type="ECO:0000256" key="2">
    <source>
        <dbReference type="ARBA" id="ARBA00024226"/>
    </source>
</evidence>
<dbReference type="InterPro" id="IPR016162">
    <property type="entry name" value="Ald_DH_N"/>
</dbReference>
<reference evidence="5" key="1">
    <citation type="submission" date="2022-11" db="EMBL/GenBank/DDBJ databases">
        <authorList>
            <person name="Petersen C."/>
        </authorList>
    </citation>
    <scope>NUCLEOTIDE SEQUENCE</scope>
    <source>
        <strain evidence="5">IBT 20477</strain>
    </source>
</reference>
<dbReference type="EC" id="1.2.1.3" evidence="2"/>
<dbReference type="PANTHER" id="PTHR11699">
    <property type="entry name" value="ALDEHYDE DEHYDROGENASE-RELATED"/>
    <property type="match status" value="1"/>
</dbReference>
<dbReference type="EMBL" id="JAPQKQ010000006">
    <property type="protein sequence ID" value="KAJ5193296.1"/>
    <property type="molecule type" value="Genomic_DNA"/>
</dbReference>
<dbReference type="GO" id="GO:0004029">
    <property type="term" value="F:aldehyde dehydrogenase (NAD+) activity"/>
    <property type="evidence" value="ECO:0007669"/>
    <property type="project" value="UniProtKB-EC"/>
</dbReference>
<reference evidence="5" key="2">
    <citation type="journal article" date="2023" name="IMA Fungus">
        <title>Comparative genomic study of the Penicillium genus elucidates a diverse pangenome and 15 lateral gene transfer events.</title>
        <authorList>
            <person name="Petersen C."/>
            <person name="Sorensen T."/>
            <person name="Nielsen M.R."/>
            <person name="Sondergaard T.E."/>
            <person name="Sorensen J.L."/>
            <person name="Fitzpatrick D.A."/>
            <person name="Frisvad J.C."/>
            <person name="Nielsen K.L."/>
        </authorList>
    </citation>
    <scope>NUCLEOTIDE SEQUENCE</scope>
    <source>
        <strain evidence="5">IBT 20477</strain>
    </source>
</reference>
<protein>
    <recommendedName>
        <fullName evidence="2">aldehyde dehydrogenase (NAD(+))</fullName>
        <ecNumber evidence="2">1.2.1.3</ecNumber>
    </recommendedName>
</protein>
<name>A0A9W9JC93_9EURO</name>
<sequence length="124" mass="12851">MAGNTVAVKSSDKVPLISVISNQIPVRQNCDAYGKGRLSSGVINIISGHGQIPGNILSHRMDVRALSFTGSGITGRLIQSAAAASNMENVILELGGKSLAIIFSDADIAKAVEGTKDSIQWDSG</sequence>
<feature type="domain" description="Aldehyde dehydrogenase" evidence="4">
    <location>
        <begin position="1"/>
        <end position="124"/>
    </location>
</feature>
<dbReference type="OrthoDB" id="310895at2759"/>
<organism evidence="5 6">
    <name type="scientific">Penicillium cf. viridicatum</name>
    <dbReference type="NCBI Taxonomy" id="2972119"/>
    <lineage>
        <taxon>Eukaryota</taxon>
        <taxon>Fungi</taxon>
        <taxon>Dikarya</taxon>
        <taxon>Ascomycota</taxon>
        <taxon>Pezizomycotina</taxon>
        <taxon>Eurotiomycetes</taxon>
        <taxon>Eurotiomycetidae</taxon>
        <taxon>Eurotiales</taxon>
        <taxon>Aspergillaceae</taxon>
        <taxon>Penicillium</taxon>
    </lineage>
</organism>
<evidence type="ECO:0000313" key="5">
    <source>
        <dbReference type="EMBL" id="KAJ5193296.1"/>
    </source>
</evidence>
<dbReference type="Proteomes" id="UP001150942">
    <property type="component" value="Unassembled WGS sequence"/>
</dbReference>
<dbReference type="InterPro" id="IPR016161">
    <property type="entry name" value="Ald_DH/histidinol_DH"/>
</dbReference>
<dbReference type="InterPro" id="IPR015590">
    <property type="entry name" value="Aldehyde_DH_dom"/>
</dbReference>
<keyword evidence="6" id="KW-1185">Reference proteome</keyword>
<dbReference type="Gene3D" id="3.40.309.10">
    <property type="entry name" value="Aldehyde Dehydrogenase, Chain A, domain 2"/>
    <property type="match status" value="1"/>
</dbReference>
<evidence type="ECO:0000313" key="6">
    <source>
        <dbReference type="Proteomes" id="UP001150942"/>
    </source>
</evidence>
<dbReference type="Pfam" id="PF00171">
    <property type="entry name" value="Aldedh"/>
    <property type="match status" value="1"/>
</dbReference>
<comment type="catalytic activity">
    <reaction evidence="3">
        <text>an aldehyde + NAD(+) + H2O = a carboxylate + NADH + 2 H(+)</text>
        <dbReference type="Rhea" id="RHEA:16185"/>
        <dbReference type="ChEBI" id="CHEBI:15377"/>
        <dbReference type="ChEBI" id="CHEBI:15378"/>
        <dbReference type="ChEBI" id="CHEBI:17478"/>
        <dbReference type="ChEBI" id="CHEBI:29067"/>
        <dbReference type="ChEBI" id="CHEBI:57540"/>
        <dbReference type="ChEBI" id="CHEBI:57945"/>
        <dbReference type="EC" id="1.2.1.3"/>
    </reaction>
</comment>
<accession>A0A9W9JC93</accession>